<evidence type="ECO:0000313" key="7">
    <source>
        <dbReference type="Proteomes" id="UP000639338"/>
    </source>
</evidence>
<comment type="caution">
    <text evidence="6">The sequence shown here is derived from an EMBL/GenBank/DDBJ whole genome shotgun (WGS) entry which is preliminary data.</text>
</comment>
<keyword evidence="4" id="KW-0963">Cytoplasm</keyword>
<reference evidence="6 7" key="1">
    <citation type="submission" date="2020-08" db="EMBL/GenBank/DDBJ databases">
        <title>Aphidius gifuensis genome sequencing and assembly.</title>
        <authorList>
            <person name="Du Z."/>
        </authorList>
    </citation>
    <scope>NUCLEOTIDE SEQUENCE [LARGE SCALE GENOMIC DNA]</scope>
    <source>
        <strain evidence="6">YNYX2018</strain>
        <tissue evidence="6">Adults</tissue>
    </source>
</reference>
<evidence type="ECO:0000256" key="1">
    <source>
        <dbReference type="ARBA" id="ARBA00004245"/>
    </source>
</evidence>
<gene>
    <name evidence="6" type="ORF">HCN44_005347</name>
</gene>
<proteinExistence type="inferred from homology"/>
<keyword evidence="5" id="KW-0206">Cytoskeleton</keyword>
<evidence type="ECO:0000313" key="6">
    <source>
        <dbReference type="EMBL" id="KAF7997070.1"/>
    </source>
</evidence>
<dbReference type="OrthoDB" id="409897at2759"/>
<protein>
    <recommendedName>
        <fullName evidence="3">KIF-binding protein</fullName>
    </recommendedName>
</protein>
<comment type="similarity">
    <text evidence="2">Belongs to the KIF-binding protein family.</text>
</comment>
<dbReference type="PANTHER" id="PTHR46321">
    <property type="entry name" value="KIF1-BINDING PROTEIN"/>
    <property type="match status" value="1"/>
</dbReference>
<sequence length="595" mass="69126">METKNLSLESFYQILNNNYKKIKSLQKTIVSLNNKTQNNDNILQVIDESLTMVNKYSSENQDIIDLRLSAIRATLLYEKSKLLSSIDKPDEAEKILSNTLDNINNDISKNEMIYIALRMMNHYAYILTKKDNFKEAQIILEKAGSLYREAKKSQDYLSIFYTSEELFSSTPVLPAESLSSSSTTSSSSSKQNKFERLVTNNLQMLAVIYNKQGMTDKYLENRHMVLSRELDMEEGDPLNWAQKTVDLAKQLFAKNKFSDARHHLAAAEKILDNQKEVFKTKNLSDGLIDSFYCRSYNQVVADVANGWIKYGLHIFNVSKMNAVKHFYHKSNEMLEKIWISPFEKNKKINLNENGEPDFSFHQVHTSDLKKRNEQRRKTLESIREEEEESCLFCQKENDELGHKNNKNNNHDVIKDKSELLSFKLLLNSKELEETLVTANPIEDTEQARDLFNFTHEKLKSVRSFYTLENHPMEYINAIMDLSELYKYLAFYEEDIESQYAVHKLRADALETLSAILREVRPHWYMAVSVELLRELAEVQLEMMGLNLRRIYAAQTSDSNQSTIGLQKIDVLSNLHEKLKQVGENLRSDPNFNNNI</sequence>
<dbReference type="GO" id="GO:0005856">
    <property type="term" value="C:cytoskeleton"/>
    <property type="evidence" value="ECO:0007669"/>
    <property type="project" value="UniProtKB-SubCell"/>
</dbReference>
<dbReference type="InterPro" id="IPR022083">
    <property type="entry name" value="KBP"/>
</dbReference>
<accession>A0A835CXX5</accession>
<evidence type="ECO:0000256" key="3">
    <source>
        <dbReference type="ARBA" id="ARBA00016840"/>
    </source>
</evidence>
<dbReference type="Proteomes" id="UP000639338">
    <property type="component" value="Unassembled WGS sequence"/>
</dbReference>
<keyword evidence="7" id="KW-1185">Reference proteome</keyword>
<evidence type="ECO:0000256" key="5">
    <source>
        <dbReference type="ARBA" id="ARBA00023212"/>
    </source>
</evidence>
<dbReference type="EMBL" id="JACMRX010000001">
    <property type="protein sequence ID" value="KAF7997070.1"/>
    <property type="molecule type" value="Genomic_DNA"/>
</dbReference>
<evidence type="ECO:0000256" key="4">
    <source>
        <dbReference type="ARBA" id="ARBA00022490"/>
    </source>
</evidence>
<evidence type="ECO:0000256" key="2">
    <source>
        <dbReference type="ARBA" id="ARBA00010305"/>
    </source>
</evidence>
<dbReference type="AlphaFoldDB" id="A0A835CXX5"/>
<dbReference type="PANTHER" id="PTHR46321:SF1">
    <property type="entry name" value="KIF-BINDING PROTEIN"/>
    <property type="match status" value="1"/>
</dbReference>
<comment type="subcellular location">
    <subcellularLocation>
        <location evidence="1">Cytoplasm</location>
        <location evidence="1">Cytoskeleton</location>
    </subcellularLocation>
</comment>
<organism evidence="6 7">
    <name type="scientific">Aphidius gifuensis</name>
    <name type="common">Parasitoid wasp</name>
    <dbReference type="NCBI Taxonomy" id="684658"/>
    <lineage>
        <taxon>Eukaryota</taxon>
        <taxon>Metazoa</taxon>
        <taxon>Ecdysozoa</taxon>
        <taxon>Arthropoda</taxon>
        <taxon>Hexapoda</taxon>
        <taxon>Insecta</taxon>
        <taxon>Pterygota</taxon>
        <taxon>Neoptera</taxon>
        <taxon>Endopterygota</taxon>
        <taxon>Hymenoptera</taxon>
        <taxon>Apocrita</taxon>
        <taxon>Ichneumonoidea</taxon>
        <taxon>Braconidae</taxon>
        <taxon>Aphidiinae</taxon>
        <taxon>Aphidius</taxon>
    </lineage>
</organism>
<name>A0A835CXX5_APHGI</name>
<dbReference type="Pfam" id="PF12309">
    <property type="entry name" value="KBP_C"/>
    <property type="match status" value="2"/>
</dbReference>